<dbReference type="Proteomes" id="UP000887580">
    <property type="component" value="Unplaced"/>
</dbReference>
<name>A0AC35FZ49_9BILA</name>
<proteinExistence type="predicted"/>
<accession>A0AC35FZ49</accession>
<evidence type="ECO:0000313" key="2">
    <source>
        <dbReference type="WBParaSite" id="PS1159_v2.g22474.t1"/>
    </source>
</evidence>
<reference evidence="2" key="1">
    <citation type="submission" date="2022-11" db="UniProtKB">
        <authorList>
            <consortium name="WormBaseParasite"/>
        </authorList>
    </citation>
    <scope>IDENTIFICATION</scope>
</reference>
<protein>
    <submittedName>
        <fullName evidence="2">Uncharacterized protein</fullName>
    </submittedName>
</protein>
<sequence>MLISDDSENGEYKNLKLNCNHQNLSVNSFFVHSKTETTKIDNKNNYDFTDKNDLKAKKDSNLWSKYDNDSLNSVFNQKENEFKNVNENRSTLSFHISAYKNGSNNIFELTEKSKQKSSDLNGFIGFASIIQNPFEFPRQENEGRRRESDISQFKTSQRLINLKKLPNNNQHGIFTHIVQQNDNKHFQHSSLGFGISSDNFVGSEQALLERFNIPSAEKEEFEKGRNRTKKFIIELLHLHWYHETNRIVVTESRLSNGYKLANELLAQNDLKAQQFLELSRRQSEKIVDLQNQLENERRKFCALENRYKLIKPDAEKITNPTVDISGLNGLFSITLLNSPVEDDKPCYKTCAFGELDEGGPIFDERDESLRPHLGGGWHHPQISPLIDEPIHERRTTKIIDETISNTGLNCDVMLNFSTITAAAELEHPAAKIGRKH</sequence>
<organism evidence="1 2">
    <name type="scientific">Panagrolaimus sp. PS1159</name>
    <dbReference type="NCBI Taxonomy" id="55785"/>
    <lineage>
        <taxon>Eukaryota</taxon>
        <taxon>Metazoa</taxon>
        <taxon>Ecdysozoa</taxon>
        <taxon>Nematoda</taxon>
        <taxon>Chromadorea</taxon>
        <taxon>Rhabditida</taxon>
        <taxon>Tylenchina</taxon>
        <taxon>Panagrolaimomorpha</taxon>
        <taxon>Panagrolaimoidea</taxon>
        <taxon>Panagrolaimidae</taxon>
        <taxon>Panagrolaimus</taxon>
    </lineage>
</organism>
<dbReference type="WBParaSite" id="PS1159_v2.g22474.t1">
    <property type="protein sequence ID" value="PS1159_v2.g22474.t1"/>
    <property type="gene ID" value="PS1159_v2.g22474"/>
</dbReference>
<evidence type="ECO:0000313" key="1">
    <source>
        <dbReference type="Proteomes" id="UP000887580"/>
    </source>
</evidence>